<organism evidence="2 3">
    <name type="scientific">Segatella copri</name>
    <dbReference type="NCBI Taxonomy" id="165179"/>
    <lineage>
        <taxon>Bacteria</taxon>
        <taxon>Pseudomonadati</taxon>
        <taxon>Bacteroidota</taxon>
        <taxon>Bacteroidia</taxon>
        <taxon>Bacteroidales</taxon>
        <taxon>Prevotellaceae</taxon>
        <taxon>Segatella</taxon>
    </lineage>
</organism>
<gene>
    <name evidence="2" type="ORF">ONT05_15615</name>
</gene>
<dbReference type="EMBL" id="JAPDUS010000054">
    <property type="protein sequence ID" value="MCW4094946.1"/>
    <property type="molecule type" value="Genomic_DNA"/>
</dbReference>
<accession>A0AAW5U0C2</accession>
<comment type="caution">
    <text evidence="2">The sequence shown here is derived from an EMBL/GenBank/DDBJ whole genome shotgun (WGS) entry which is preliminary data.</text>
</comment>
<evidence type="ECO:0000256" key="1">
    <source>
        <dbReference type="SAM" id="Coils"/>
    </source>
</evidence>
<sequence>LLREKVILNNFLDTFLSSSSNHEALCDYEIKREFNHIDVSLENESNFIIIENKVNDAIEQPHQIFQYVEDAKKTGKNVFVIYLNSVTRDFPTEKSLNGANGKSVFDLIQENHFVVLSYMYDILPWLDKLENDFINEPEYRYLETSLFQYIDYLKMKFNTNDEFINKMKEKIDKLLRIDSTCNDVERLSFYDNELSLLERYRDEINKVKIEIVKQLLEECKKQLQKDLKKNIKFEENKYDDKTGFVFSILNGKIKIVLTTTNYEPWWGFRVEDGNLRECIKRELKFYFFDIKTKGSSWDFWCNTTFSHIIMSDAKSISEVLKKYDNQ</sequence>
<name>A0AAW5U0C2_9BACT</name>
<feature type="coiled-coil region" evidence="1">
    <location>
        <begin position="190"/>
        <end position="236"/>
    </location>
</feature>
<dbReference type="Proteomes" id="UP001209074">
    <property type="component" value="Unassembled WGS sequence"/>
</dbReference>
<protein>
    <submittedName>
        <fullName evidence="2">PD-(D/E)XK nuclease family protein</fullName>
    </submittedName>
</protein>
<dbReference type="AlphaFoldDB" id="A0AAW5U0C2"/>
<evidence type="ECO:0000313" key="3">
    <source>
        <dbReference type="Proteomes" id="UP001209074"/>
    </source>
</evidence>
<reference evidence="2" key="1">
    <citation type="submission" date="2022-11" db="EMBL/GenBank/DDBJ databases">
        <title>Genomic repertoires linked with pathogenic potency of arthritogenic Prevotella copri isolated from the gut of rheumatoid arthritis patients.</title>
        <authorList>
            <person name="Nii T."/>
            <person name="Maeda Y."/>
            <person name="Motooka D."/>
            <person name="Naito M."/>
            <person name="Matsumoto Y."/>
            <person name="Ogawa T."/>
            <person name="Oguro-Igashira E."/>
            <person name="Kishikawa T."/>
            <person name="Yamashita M."/>
            <person name="Koizumi S."/>
            <person name="Kurakawa T."/>
            <person name="Okumura R."/>
            <person name="Kayama H."/>
            <person name="Murakami M."/>
            <person name="Sakaguchi T."/>
            <person name="Das B."/>
            <person name="Nakamura S."/>
            <person name="Okada Y."/>
            <person name="Kumanogoh A."/>
            <person name="Takeda K."/>
        </authorList>
    </citation>
    <scope>NUCLEOTIDE SEQUENCE</scope>
    <source>
        <strain evidence="2">N016-13</strain>
    </source>
</reference>
<proteinExistence type="predicted"/>
<feature type="non-terminal residue" evidence="2">
    <location>
        <position position="1"/>
    </location>
</feature>
<evidence type="ECO:0000313" key="2">
    <source>
        <dbReference type="EMBL" id="MCW4094946.1"/>
    </source>
</evidence>
<keyword evidence="1" id="KW-0175">Coiled coil</keyword>
<dbReference type="RefSeq" id="WP_264980849.1">
    <property type="nucleotide sequence ID" value="NZ_JAPDUS010000054.1"/>
</dbReference>